<feature type="region of interest" description="Disordered" evidence="7">
    <location>
        <begin position="1740"/>
        <end position="1874"/>
    </location>
</feature>
<feature type="domain" description="PAS" evidence="9">
    <location>
        <begin position="1037"/>
        <end position="1077"/>
    </location>
</feature>
<keyword evidence="1" id="KW-0600">Photoreceptor protein</keyword>
<evidence type="ECO:0000256" key="4">
    <source>
        <dbReference type="ARBA" id="ARBA00022741"/>
    </source>
</evidence>
<feature type="transmembrane region" description="Helical" evidence="8">
    <location>
        <begin position="149"/>
        <end position="173"/>
    </location>
</feature>
<gene>
    <name evidence="10" type="ORF">Agub_g9292</name>
</gene>
<feature type="transmembrane region" description="Helical" evidence="8">
    <location>
        <begin position="1898"/>
        <end position="1921"/>
    </location>
</feature>
<comment type="caution">
    <text evidence="10">The sequence shown here is derived from an EMBL/GenBank/DDBJ whole genome shotgun (WGS) entry which is preliminary data.</text>
</comment>
<evidence type="ECO:0000256" key="3">
    <source>
        <dbReference type="ARBA" id="ARBA00022679"/>
    </source>
</evidence>
<dbReference type="PANTHER" id="PTHR31600">
    <property type="entry name" value="TINY MACROCYSTS PROTEIN B-RELATED"/>
    <property type="match status" value="1"/>
</dbReference>
<dbReference type="InterPro" id="IPR035965">
    <property type="entry name" value="PAS-like_dom_sf"/>
</dbReference>
<feature type="region of interest" description="Disordered" evidence="7">
    <location>
        <begin position="1665"/>
        <end position="1691"/>
    </location>
</feature>
<feature type="compositionally biased region" description="Gly residues" evidence="7">
    <location>
        <begin position="1120"/>
        <end position="1129"/>
    </location>
</feature>
<dbReference type="InterPro" id="IPR000014">
    <property type="entry name" value="PAS"/>
</dbReference>
<dbReference type="Pfam" id="PF13426">
    <property type="entry name" value="PAS_9"/>
    <property type="match status" value="1"/>
</dbReference>
<keyword evidence="5" id="KW-0418">Kinase</keyword>
<name>A0AAD3DUX7_9CHLO</name>
<keyword evidence="8" id="KW-1133">Transmembrane helix</keyword>
<feature type="transmembrane region" description="Helical" evidence="8">
    <location>
        <begin position="110"/>
        <end position="137"/>
    </location>
</feature>
<dbReference type="PANTHER" id="PTHR31600:SF2">
    <property type="entry name" value="GAMETE ENRICHED GENE 10 PROTEIN-RELATED"/>
    <property type="match status" value="1"/>
</dbReference>
<keyword evidence="8" id="KW-0472">Membrane</keyword>
<dbReference type="SMART" id="SM00091">
    <property type="entry name" value="PAS"/>
    <property type="match status" value="4"/>
</dbReference>
<dbReference type="GO" id="GO:0016301">
    <property type="term" value="F:kinase activity"/>
    <property type="evidence" value="ECO:0007669"/>
    <property type="project" value="UniProtKB-KW"/>
</dbReference>
<evidence type="ECO:0000256" key="2">
    <source>
        <dbReference type="ARBA" id="ARBA00022606"/>
    </source>
</evidence>
<keyword evidence="11" id="KW-1185">Reference proteome</keyword>
<accession>A0AAD3DUX7</accession>
<feature type="transmembrane region" description="Helical" evidence="8">
    <location>
        <begin position="2517"/>
        <end position="2539"/>
    </location>
</feature>
<feature type="compositionally biased region" description="Basic and acidic residues" evidence="7">
    <location>
        <begin position="1751"/>
        <end position="1760"/>
    </location>
</feature>
<dbReference type="FunFam" id="3.30.450.20:FF:000060">
    <property type="entry name" value="Sensor protein FixL"/>
    <property type="match status" value="1"/>
</dbReference>
<dbReference type="SUPFAM" id="SSF55785">
    <property type="entry name" value="PYP-like sensor domain (PAS domain)"/>
    <property type="match status" value="1"/>
</dbReference>
<feature type="transmembrane region" description="Helical" evidence="8">
    <location>
        <begin position="2301"/>
        <end position="2321"/>
    </location>
</feature>
<feature type="compositionally biased region" description="Gly residues" evidence="7">
    <location>
        <begin position="1529"/>
        <end position="1552"/>
    </location>
</feature>
<keyword evidence="1" id="KW-0157">Chromophore</keyword>
<dbReference type="InterPro" id="IPR057352">
    <property type="entry name" value="TPR_TmcB/C"/>
</dbReference>
<feature type="transmembrane region" description="Helical" evidence="8">
    <location>
        <begin position="202"/>
        <end position="227"/>
    </location>
</feature>
<feature type="region of interest" description="Disordered" evidence="7">
    <location>
        <begin position="1526"/>
        <end position="1571"/>
    </location>
</feature>
<evidence type="ECO:0000256" key="7">
    <source>
        <dbReference type="SAM" id="MobiDB-lite"/>
    </source>
</evidence>
<feature type="transmembrane region" description="Helical" evidence="8">
    <location>
        <begin position="342"/>
        <end position="363"/>
    </location>
</feature>
<feature type="compositionally biased region" description="Basic and acidic residues" evidence="7">
    <location>
        <begin position="1845"/>
        <end position="1855"/>
    </location>
</feature>
<dbReference type="GO" id="GO:0009881">
    <property type="term" value="F:photoreceptor activity"/>
    <property type="evidence" value="ECO:0007669"/>
    <property type="project" value="UniProtKB-KW"/>
</dbReference>
<feature type="region of interest" description="Disordered" evidence="7">
    <location>
        <begin position="2189"/>
        <end position="2236"/>
    </location>
</feature>
<evidence type="ECO:0000256" key="1">
    <source>
        <dbReference type="ARBA" id="ARBA00022543"/>
    </source>
</evidence>
<evidence type="ECO:0000313" key="10">
    <source>
        <dbReference type="EMBL" id="GFR47567.1"/>
    </source>
</evidence>
<feature type="region of interest" description="Disordered" evidence="7">
    <location>
        <begin position="1113"/>
        <end position="1137"/>
    </location>
</feature>
<feature type="transmembrane region" description="Helical" evidence="8">
    <location>
        <begin position="248"/>
        <end position="281"/>
    </location>
</feature>
<evidence type="ECO:0000256" key="6">
    <source>
        <dbReference type="ARBA" id="ARBA00022840"/>
    </source>
</evidence>
<dbReference type="NCBIfam" id="TIGR00229">
    <property type="entry name" value="sensory_box"/>
    <property type="match status" value="1"/>
</dbReference>
<sequence length="2604" mass="281087">MSGSSVSSLGSSANGSHLDVTNLAPGEDHEVFEERHWLFKVFSVLYTLGKERPLTGPKYAFLRIFLNSLQLWLLTVVPHYGWHVNPDITVWRIVSFQSLGEFLEPHGYKFYLVLLYMFVTLLAVSVGVSAWLAYCLANNRTAHAWLVKGLRWYGLIFTQVFYVTSLTLLLVALDCNYFSVPSNEVFINRIFPDHKCWEMPHLVQVGVSVVCIVFFVVMAGAMLVSEMELNPLTRNFMAINNTRVEGIGFILITAATLASVMVTSVKALSIMYVAVFLLLYYFHIKWVPFIHNELNYARCGAYAAVLYSSVLLSVLAFSNGTHHSRVYYREEELPPVARTMTLALWAGLGPAALVGAFVCFWRLRYFSGYVVGLFRDLEASEASTSTVKFPYRFRDAREVEIAARCARRWLDEDTVDPDAMALCETIIKAGMTQLPHDSMMIILYSSFLIDVQGSYQSGYAQLQAVKQRSPGPMERFAIYSREQDHSSRATSGGAVDLINYVEFQRTHRVVTRAHKEALIAIRSFWGLLLRSAVDIDKLYKALHNIELAIRTAERSYRTALGRHSSNTRLMRLYGKFLETVKLDPWGAAKWFAEADSLEELSEHTKDVLGGLDLGVLPRDVAMAAQGNMAMGDGVMLIFINAQGIIQAASPQVHVMLGYGKNELQGRDVGIIMPPPFGDHHTAYVRNYVQTGTSTMLDRSNEFIALTKNRTICPIRMVVTKVTGLSEDSVFMGLLEAITHPKDEGRIWLLSSGAVVAADERACDWLGYPLAEIMGGNADDFVVDQEVVQGILKRSKVAEPTVKIHVEKEHRASILEGLLQRRVWSMDAHVNPSFTGGPKSGRDAADDGMSVVHRPHMAWVHKYGDHVPFQTTFTPGALGSVRFMVVTLRRITTAHPRAGPSLSAEMLLVADNKGRVLHVTAALAAALGRPADTIRAGGMEFLIPNPVGTLHGAWLQMLSVPQTQGTSLDAPPPPHSCRSGVPVYLSGYNPDQGPVKVPFKLHVENRLVPGGGSRIHVISLQHLTEEQATSERCLRLRLDLSGTVISAGPTPEELYGVHPTSLVGKNIQDLVDLFQMEDIFKDQAARRESGASGISSRTGGSGAAAGLALRGTADGAAAPGGSTGNGGRPGSGQSPLLSGMENVLRDARSREITRLLIKLTKRSAEAEGISWRVGVTLPPDETDAEEFARMAHVLGPGEQRDLVQLLGARVVPAVMRIRLVRKQPQTLQQQRQQRMLASPALSFGMSRNGRGGSRGQETPTALQRDMQSRLGNSSRQADRTAFGSYDGYSSPLETAPSGDWGPTSVGGTSRKSGIAGSPLQRAGTSNMSGQGQPVAGSSSRGQGGGRGGGGGAAALCPSLCLEVELWRADLLSGVVEVDEAGKVLRTDAAGTPDIAGLVLGSSRAGIMGANIGDLVPLPAGGVAALLEAPAAPGGAESHHGGAGAIRGGLRVRRGAKGYTIGHPVSLRTRHGGDGCLLNLTAQAVRCDGMKATLFLMLRPDKPVTVQGGFVRWLRDSDTGGLARSTQLGVQGAGSGGVMDAGGGSGGGGTGPGGAVRQAADVSSTSKSPPGIERIDSLPGFVPSGTDLHWPAAVASAATPRFSTPLLVGSQQETGSAPGGVLGRASSSPQLWMPPRPPAPPQLAALGAMRVTVNRGSSKPGVAVFGEGDAEEPPSASVSHALSPVPAGGAPVSPVSPTSLFAKKTSPLAAVRVEDAESFRVQGSQFSTRSGRSSVMIAAMQAKADPGAPGANESKKLLDSKQRRVQSWVVSSGRDHGINAKMQDTGQPAQAPQKMTNIPELGGGGGSESPGGVAGSSEEGDRQSSSDGGVVGSLTREGTGRPTAADAGERRGLERQESAGASSMGDEAGAHTTDYSAGRRFKRLTRLLNSPLAQQPSKRVWAHGLLATGLLVLAHVVTFVLMLTHTQTDRQQVEALENAAWACRSIHNIAITGRALEAVLSDSWYVPGIPTFKGPRDAAVQELLDELYASAMLLKARHHGVYLGFGKPRQLPTDYELRDLWNLQVLNVTLFYDQNDPDTQLLAIAAQQEYRQEVVEMGLWDAGNLYLEKALEVYQNVPELELRGVNFSTWSAWRFIQANGMSVLFPGYAQTLDAMVEITAKQLRVGYTRQLIFLIAEGCVLCLLAAVYMWTTAQQFSWSRFELFNIFMHVPIGLTRGLAQMSIVLEPGEEEDDGEEGLLNAATDAQGGGGAGQSGTEGEGGGAPKQQEKPERQEKRSTMVFTLKKKSTEEDWLHSKLHMVDGSSIANLILRALHRITSCLHFSKTGDSRACTKRKLLPSWRMPLLLASPVALWALVVIVFSVVCVDMLRGMDAPIATLNIVITFVLRFQRVLYYTLETCTGRSWAAMAGFKATLRTELAAMNTEYSVMLYGSGTVPDASNNTHFKLATTGVLFSGESKPASVMYYVGQCLCANQSLCQPPGSPYYEATHNGLDVLVKAQVSHVESLLKQPLDSTGLNSSDFKFIWSTARTDTEGGLEMLNQRFYETVINNLRRAQTLQIVLFVMAWVWALWYLLAQLRPLLHRSRAEMRRMAELLCQLPGEMDIEALVSRAIGVQQPPPPPAGKPSGHSVAVGGRSFHRRAIQFHS</sequence>
<feature type="transmembrane region" description="Helical" evidence="8">
    <location>
        <begin position="2129"/>
        <end position="2149"/>
    </location>
</feature>
<feature type="compositionally biased region" description="Basic and acidic residues" evidence="7">
    <location>
        <begin position="2224"/>
        <end position="2235"/>
    </location>
</feature>
<feature type="transmembrane region" description="Helical" evidence="8">
    <location>
        <begin position="301"/>
        <end position="321"/>
    </location>
</feature>
<feature type="region of interest" description="Disordered" evidence="7">
    <location>
        <begin position="1608"/>
        <end position="1631"/>
    </location>
</feature>
<dbReference type="CDD" id="cd00130">
    <property type="entry name" value="PAS"/>
    <property type="match status" value="1"/>
</dbReference>
<evidence type="ECO:0000256" key="5">
    <source>
        <dbReference type="ARBA" id="ARBA00022777"/>
    </source>
</evidence>
<feature type="compositionally biased region" description="Low complexity" evidence="7">
    <location>
        <begin position="1681"/>
        <end position="1691"/>
    </location>
</feature>
<evidence type="ECO:0000256" key="8">
    <source>
        <dbReference type="SAM" id="Phobius"/>
    </source>
</evidence>
<evidence type="ECO:0000259" key="9">
    <source>
        <dbReference type="PROSITE" id="PS50112"/>
    </source>
</evidence>
<dbReference type="Proteomes" id="UP001054857">
    <property type="component" value="Unassembled WGS sequence"/>
</dbReference>
<dbReference type="Pfam" id="PF25474">
    <property type="entry name" value="TPR_TmcB"/>
    <property type="match status" value="1"/>
</dbReference>
<feature type="transmembrane region" description="Helical" evidence="8">
    <location>
        <begin position="60"/>
        <end position="82"/>
    </location>
</feature>
<keyword evidence="1" id="KW-0675">Receptor</keyword>
<dbReference type="EMBL" id="BMAR01000018">
    <property type="protein sequence ID" value="GFR47567.1"/>
    <property type="molecule type" value="Genomic_DNA"/>
</dbReference>
<proteinExistence type="predicted"/>
<feature type="compositionally biased region" description="Polar residues" evidence="7">
    <location>
        <begin position="1321"/>
        <end position="1330"/>
    </location>
</feature>
<keyword evidence="4" id="KW-0547">Nucleotide-binding</keyword>
<evidence type="ECO:0000313" key="11">
    <source>
        <dbReference type="Proteomes" id="UP001054857"/>
    </source>
</evidence>
<protein>
    <recommendedName>
        <fullName evidence="9">PAS domain-containing protein</fullName>
    </recommendedName>
</protein>
<dbReference type="InterPro" id="IPR052994">
    <property type="entry name" value="Tiny_macrocysts_regulators"/>
</dbReference>
<feature type="compositionally biased region" description="Low complexity" evidence="7">
    <location>
        <begin position="1224"/>
        <end position="1233"/>
    </location>
</feature>
<feature type="compositionally biased region" description="Polar residues" evidence="7">
    <location>
        <begin position="1780"/>
        <end position="1794"/>
    </location>
</feature>
<keyword evidence="3" id="KW-0808">Transferase</keyword>
<dbReference type="Gene3D" id="3.30.450.20">
    <property type="entry name" value="PAS domain"/>
    <property type="match status" value="1"/>
</dbReference>
<dbReference type="GO" id="GO:0005524">
    <property type="term" value="F:ATP binding"/>
    <property type="evidence" value="ECO:0007669"/>
    <property type="project" value="UniProtKB-KW"/>
</dbReference>
<feature type="region of interest" description="Disordered" evidence="7">
    <location>
        <begin position="1224"/>
        <end position="1348"/>
    </location>
</feature>
<feature type="compositionally biased region" description="Gly residues" evidence="7">
    <location>
        <begin position="2204"/>
        <end position="2221"/>
    </location>
</feature>
<keyword evidence="6" id="KW-0067">ATP-binding</keyword>
<feature type="compositionally biased region" description="Gly residues" evidence="7">
    <location>
        <begin position="1799"/>
        <end position="1812"/>
    </location>
</feature>
<dbReference type="PROSITE" id="PS50112">
    <property type="entry name" value="PAS"/>
    <property type="match status" value="1"/>
</dbReference>
<keyword evidence="2" id="KW-0716">Sensory transduction</keyword>
<reference evidence="10 11" key="1">
    <citation type="journal article" date="2021" name="Sci. Rep.">
        <title>Genome sequencing of the multicellular alga Astrephomene provides insights into convergent evolution of germ-soma differentiation.</title>
        <authorList>
            <person name="Yamashita S."/>
            <person name="Yamamoto K."/>
            <person name="Matsuzaki R."/>
            <person name="Suzuki S."/>
            <person name="Yamaguchi H."/>
            <person name="Hirooka S."/>
            <person name="Minakuchi Y."/>
            <person name="Miyagishima S."/>
            <person name="Kawachi M."/>
            <person name="Toyoda A."/>
            <person name="Nozaki H."/>
        </authorList>
    </citation>
    <scope>NUCLEOTIDE SEQUENCE [LARGE SCALE GENOMIC DNA]</scope>
    <source>
        <strain evidence="10 11">NIES-4017</strain>
    </source>
</reference>
<keyword evidence="8" id="KW-0812">Transmembrane</keyword>
<organism evidence="10 11">
    <name type="scientific">Astrephomene gubernaculifera</name>
    <dbReference type="NCBI Taxonomy" id="47775"/>
    <lineage>
        <taxon>Eukaryota</taxon>
        <taxon>Viridiplantae</taxon>
        <taxon>Chlorophyta</taxon>
        <taxon>core chlorophytes</taxon>
        <taxon>Chlorophyceae</taxon>
        <taxon>CS clade</taxon>
        <taxon>Chlamydomonadales</taxon>
        <taxon>Astrephomenaceae</taxon>
        <taxon>Astrephomene</taxon>
    </lineage>
</organism>